<dbReference type="SMART" id="SM00418">
    <property type="entry name" value="HTH_ARSR"/>
    <property type="match status" value="1"/>
</dbReference>
<dbReference type="InterPro" id="IPR001845">
    <property type="entry name" value="HTH_ArsR_DNA-bd_dom"/>
</dbReference>
<reference evidence="2 3" key="1">
    <citation type="submission" date="2019-09" db="EMBL/GenBank/DDBJ databases">
        <title>Phylogeny of genus Pseudoclavibacter and closely related genus.</title>
        <authorList>
            <person name="Li Y."/>
        </authorList>
    </citation>
    <scope>NUCLEOTIDE SEQUENCE [LARGE SCALE GENOMIC DNA]</scope>
    <source>
        <strain evidence="2 3">THG-MD12</strain>
    </source>
</reference>
<dbReference type="CDD" id="cd00090">
    <property type="entry name" value="HTH_ARSR"/>
    <property type="match status" value="1"/>
</dbReference>
<dbReference type="EMBL" id="WBJX01000007">
    <property type="protein sequence ID" value="KAB1636197.1"/>
    <property type="molecule type" value="Genomic_DNA"/>
</dbReference>
<proteinExistence type="predicted"/>
<keyword evidence="3" id="KW-1185">Reference proteome</keyword>
<dbReference type="Gene3D" id="1.10.10.10">
    <property type="entry name" value="Winged helix-like DNA-binding domain superfamily/Winged helix DNA-binding domain"/>
    <property type="match status" value="1"/>
</dbReference>
<dbReference type="Gene3D" id="6.10.140.2180">
    <property type="match status" value="1"/>
</dbReference>
<comment type="caution">
    <text evidence="2">The sequence shown here is derived from an EMBL/GenBank/DDBJ whole genome shotgun (WGS) entry which is preliminary data.</text>
</comment>
<dbReference type="InterPro" id="IPR036390">
    <property type="entry name" value="WH_DNA-bd_sf"/>
</dbReference>
<organism evidence="2 3">
    <name type="scientific">Pseudoclavibacter terrae</name>
    <dbReference type="NCBI Taxonomy" id="1530195"/>
    <lineage>
        <taxon>Bacteria</taxon>
        <taxon>Bacillati</taxon>
        <taxon>Actinomycetota</taxon>
        <taxon>Actinomycetes</taxon>
        <taxon>Micrococcales</taxon>
        <taxon>Microbacteriaceae</taxon>
        <taxon>Pseudoclavibacter</taxon>
    </lineage>
</organism>
<dbReference type="InterPro" id="IPR036388">
    <property type="entry name" value="WH-like_DNA-bd_sf"/>
</dbReference>
<dbReference type="OrthoDB" id="5949858at2"/>
<evidence type="ECO:0000259" key="1">
    <source>
        <dbReference type="SMART" id="SM00418"/>
    </source>
</evidence>
<name>A0A7J5AXK0_9MICO</name>
<protein>
    <submittedName>
        <fullName evidence="2">Helix-turn-helix domain-containing protein</fullName>
    </submittedName>
</protein>
<evidence type="ECO:0000313" key="2">
    <source>
        <dbReference type="EMBL" id="KAB1636197.1"/>
    </source>
</evidence>
<dbReference type="Proteomes" id="UP000490386">
    <property type="component" value="Unassembled WGS sequence"/>
</dbReference>
<evidence type="ECO:0000313" key="3">
    <source>
        <dbReference type="Proteomes" id="UP000490386"/>
    </source>
</evidence>
<sequence length="179" mass="20026">MVSSSSLLHPIRLRIVQSLLAKDELTSHELHERLGDVPIATLYRHIKHLLEHELIEVAGERRVRGASERSYRVGASLANPSSKELLSLSSEELMTVFTVFVSGLIRDFETYVDSEGRDLVRDRVSFAQADFWATDEELDAFFTSVMEALGTVMANPSGEGRRRRALTTIALPRPEMDGA</sequence>
<dbReference type="RefSeq" id="WP_151424906.1">
    <property type="nucleotide sequence ID" value="NZ_WBJX01000007.1"/>
</dbReference>
<accession>A0A7J5AXK0</accession>
<gene>
    <name evidence="2" type="ORF">F8O03_16875</name>
</gene>
<dbReference type="AlphaFoldDB" id="A0A7J5AXK0"/>
<feature type="domain" description="HTH arsR-type" evidence="1">
    <location>
        <begin position="2"/>
        <end position="102"/>
    </location>
</feature>
<dbReference type="InterPro" id="IPR011991">
    <property type="entry name" value="ArsR-like_HTH"/>
</dbReference>
<dbReference type="GO" id="GO:0003700">
    <property type="term" value="F:DNA-binding transcription factor activity"/>
    <property type="evidence" value="ECO:0007669"/>
    <property type="project" value="InterPro"/>
</dbReference>
<dbReference type="Pfam" id="PF12840">
    <property type="entry name" value="HTH_20"/>
    <property type="match status" value="1"/>
</dbReference>
<dbReference type="SUPFAM" id="SSF46785">
    <property type="entry name" value="Winged helix' DNA-binding domain"/>
    <property type="match status" value="1"/>
</dbReference>